<evidence type="ECO:0000313" key="1">
    <source>
        <dbReference type="EMBL" id="CAG8713195.1"/>
    </source>
</evidence>
<reference evidence="1" key="1">
    <citation type="submission" date="2021-06" db="EMBL/GenBank/DDBJ databases">
        <authorList>
            <person name="Kallberg Y."/>
            <person name="Tangrot J."/>
            <person name="Rosling A."/>
        </authorList>
    </citation>
    <scope>NUCLEOTIDE SEQUENCE</scope>
    <source>
        <strain evidence="1">UK204</strain>
    </source>
</reference>
<sequence>IKAIGYENIFDYPNKVLLTKEINEDFNFEGRVIHFANDLTAI</sequence>
<comment type="caution">
    <text evidence="1">The sequence shown here is derived from an EMBL/GenBank/DDBJ whole genome shotgun (WGS) entry which is preliminary data.</text>
</comment>
<feature type="non-terminal residue" evidence="1">
    <location>
        <position position="1"/>
    </location>
</feature>
<organism evidence="1 2">
    <name type="scientific">Funneliformis caledonium</name>
    <dbReference type="NCBI Taxonomy" id="1117310"/>
    <lineage>
        <taxon>Eukaryota</taxon>
        <taxon>Fungi</taxon>
        <taxon>Fungi incertae sedis</taxon>
        <taxon>Mucoromycota</taxon>
        <taxon>Glomeromycotina</taxon>
        <taxon>Glomeromycetes</taxon>
        <taxon>Glomerales</taxon>
        <taxon>Glomeraceae</taxon>
        <taxon>Funneliformis</taxon>
    </lineage>
</organism>
<protein>
    <submittedName>
        <fullName evidence="1">6146_t:CDS:1</fullName>
    </submittedName>
</protein>
<gene>
    <name evidence="1" type="ORF">FCALED_LOCUS14031</name>
</gene>
<keyword evidence="2" id="KW-1185">Reference proteome</keyword>
<proteinExistence type="predicted"/>
<dbReference type="EMBL" id="CAJVPQ010009169">
    <property type="protein sequence ID" value="CAG8713195.1"/>
    <property type="molecule type" value="Genomic_DNA"/>
</dbReference>
<name>A0A9N9HZF1_9GLOM</name>
<dbReference type="Proteomes" id="UP000789570">
    <property type="component" value="Unassembled WGS sequence"/>
</dbReference>
<evidence type="ECO:0000313" key="2">
    <source>
        <dbReference type="Proteomes" id="UP000789570"/>
    </source>
</evidence>
<dbReference type="AlphaFoldDB" id="A0A9N9HZF1"/>
<dbReference type="OrthoDB" id="2388492at2759"/>
<accession>A0A9N9HZF1</accession>